<proteinExistence type="predicted"/>
<evidence type="ECO:0000313" key="1">
    <source>
        <dbReference type="EMBL" id="KAL0938266.1"/>
    </source>
</evidence>
<evidence type="ECO:0000313" key="2">
    <source>
        <dbReference type="Proteomes" id="UP000805649"/>
    </source>
</evidence>
<sequence length="48" mass="5501">MQSTRIGAQKPEIIIPTFVVSSVVITLLSVHFLIAWLGQFYQQPWQQT</sequence>
<keyword evidence="2" id="KW-1185">Reference proteome</keyword>
<comment type="caution">
    <text evidence="1">The sequence shown here is derived from an EMBL/GenBank/DDBJ whole genome shotgun (WGS) entry which is preliminary data.</text>
</comment>
<accession>A0ACC3Z2F4</accession>
<gene>
    <name evidence="1" type="ORF">CTRU02_207997</name>
</gene>
<reference evidence="1 2" key="1">
    <citation type="journal article" date="2020" name="Phytopathology">
        <title>Genome Sequence Resources of Colletotrichum truncatum, C. plurivorum, C. musicola, and C. sojae: Four Species Pathogenic to Soybean (Glycine max).</title>
        <authorList>
            <person name="Rogerio F."/>
            <person name="Boufleur T.R."/>
            <person name="Ciampi-Guillardi M."/>
            <person name="Sukno S.A."/>
            <person name="Thon M.R."/>
            <person name="Massola Junior N.S."/>
            <person name="Baroncelli R."/>
        </authorList>
    </citation>
    <scope>NUCLEOTIDE SEQUENCE [LARGE SCALE GENOMIC DNA]</scope>
    <source>
        <strain evidence="1 2">CMES1059</strain>
    </source>
</reference>
<dbReference type="Proteomes" id="UP000805649">
    <property type="component" value="Unassembled WGS sequence"/>
</dbReference>
<protein>
    <submittedName>
        <fullName evidence="1">Uncharacterized protein</fullName>
    </submittedName>
</protein>
<organism evidence="1 2">
    <name type="scientific">Colletotrichum truncatum</name>
    <name type="common">Anthracnose fungus</name>
    <name type="synonym">Colletotrichum capsici</name>
    <dbReference type="NCBI Taxonomy" id="5467"/>
    <lineage>
        <taxon>Eukaryota</taxon>
        <taxon>Fungi</taxon>
        <taxon>Dikarya</taxon>
        <taxon>Ascomycota</taxon>
        <taxon>Pezizomycotina</taxon>
        <taxon>Sordariomycetes</taxon>
        <taxon>Hypocreomycetidae</taxon>
        <taxon>Glomerellales</taxon>
        <taxon>Glomerellaceae</taxon>
        <taxon>Colletotrichum</taxon>
        <taxon>Colletotrichum truncatum species complex</taxon>
    </lineage>
</organism>
<dbReference type="EMBL" id="VUJX02000004">
    <property type="protein sequence ID" value="KAL0938266.1"/>
    <property type="molecule type" value="Genomic_DNA"/>
</dbReference>
<name>A0ACC3Z2F4_COLTU</name>